<keyword evidence="1" id="KW-0472">Membrane</keyword>
<sequence length="103" mass="11592">MLNTTFVLVQSHHCTQSPFFWHFNCSENDIKQLNHPLYACLPVFFQNSIGISTGLVVLPLLILRIALLTSSTCIHLQYPKSPRLTECSNSSNMISMSTTSFKS</sequence>
<protein>
    <submittedName>
        <fullName evidence="2">Putative ovule protein</fullName>
    </submittedName>
</protein>
<evidence type="ECO:0000256" key="1">
    <source>
        <dbReference type="SAM" id="Phobius"/>
    </source>
</evidence>
<feature type="transmembrane region" description="Helical" evidence="1">
    <location>
        <begin position="44"/>
        <end position="67"/>
    </location>
</feature>
<dbReference type="AlphaFoldDB" id="A0A0V0GRQ1"/>
<reference evidence="2" key="1">
    <citation type="submission" date="2015-12" db="EMBL/GenBank/DDBJ databases">
        <title>Gene expression during late stages of embryo sac development: a critical building block for successful pollen-pistil interactions.</title>
        <authorList>
            <person name="Liu Y."/>
            <person name="Joly V."/>
            <person name="Sabar M."/>
            <person name="Matton D.P."/>
        </authorList>
    </citation>
    <scope>NUCLEOTIDE SEQUENCE</scope>
</reference>
<accession>A0A0V0GRQ1</accession>
<proteinExistence type="predicted"/>
<name>A0A0V0GRQ1_SOLCH</name>
<keyword evidence="1" id="KW-0812">Transmembrane</keyword>
<evidence type="ECO:0000313" key="2">
    <source>
        <dbReference type="EMBL" id="JAP10016.1"/>
    </source>
</evidence>
<dbReference type="EMBL" id="GEDG01033905">
    <property type="protein sequence ID" value="JAP10016.1"/>
    <property type="molecule type" value="Transcribed_RNA"/>
</dbReference>
<organism evidence="2">
    <name type="scientific">Solanum chacoense</name>
    <name type="common">Chaco potato</name>
    <dbReference type="NCBI Taxonomy" id="4108"/>
    <lineage>
        <taxon>Eukaryota</taxon>
        <taxon>Viridiplantae</taxon>
        <taxon>Streptophyta</taxon>
        <taxon>Embryophyta</taxon>
        <taxon>Tracheophyta</taxon>
        <taxon>Spermatophyta</taxon>
        <taxon>Magnoliopsida</taxon>
        <taxon>eudicotyledons</taxon>
        <taxon>Gunneridae</taxon>
        <taxon>Pentapetalae</taxon>
        <taxon>asterids</taxon>
        <taxon>lamiids</taxon>
        <taxon>Solanales</taxon>
        <taxon>Solanaceae</taxon>
        <taxon>Solanoideae</taxon>
        <taxon>Solaneae</taxon>
        <taxon>Solanum</taxon>
    </lineage>
</organism>
<keyword evidence="1" id="KW-1133">Transmembrane helix</keyword>